<dbReference type="InterPro" id="IPR029016">
    <property type="entry name" value="GAF-like_dom_sf"/>
</dbReference>
<dbReference type="SUPFAM" id="SSF55781">
    <property type="entry name" value="GAF domain-like"/>
    <property type="match status" value="1"/>
</dbReference>
<organism evidence="2 3">
    <name type="scientific">Sporosarcina soli</name>
    <dbReference type="NCBI Taxonomy" id="334736"/>
    <lineage>
        <taxon>Bacteria</taxon>
        <taxon>Bacillati</taxon>
        <taxon>Bacillota</taxon>
        <taxon>Bacilli</taxon>
        <taxon>Bacillales</taxon>
        <taxon>Caryophanaceae</taxon>
        <taxon>Sporosarcina</taxon>
    </lineage>
</organism>
<keyword evidence="3" id="KW-1185">Reference proteome</keyword>
<dbReference type="RefSeq" id="WP_381433953.1">
    <property type="nucleotide sequence ID" value="NZ_JBHSNO010000005.1"/>
</dbReference>
<protein>
    <submittedName>
        <fullName evidence="2">GAF domain-containing protein</fullName>
    </submittedName>
</protein>
<evidence type="ECO:0000259" key="1">
    <source>
        <dbReference type="Pfam" id="PF13185"/>
    </source>
</evidence>
<dbReference type="InterPro" id="IPR003018">
    <property type="entry name" value="GAF"/>
</dbReference>
<comment type="caution">
    <text evidence="2">The sequence shown here is derived from an EMBL/GenBank/DDBJ whole genome shotgun (WGS) entry which is preliminary data.</text>
</comment>
<evidence type="ECO:0000313" key="3">
    <source>
        <dbReference type="Proteomes" id="UP001596109"/>
    </source>
</evidence>
<proteinExistence type="predicted"/>
<gene>
    <name evidence="2" type="ORF">ACFPRA_10780</name>
</gene>
<dbReference type="Pfam" id="PF13185">
    <property type="entry name" value="GAF_2"/>
    <property type="match status" value="1"/>
</dbReference>
<reference evidence="3" key="1">
    <citation type="journal article" date="2019" name="Int. J. Syst. Evol. Microbiol.">
        <title>The Global Catalogue of Microorganisms (GCM) 10K type strain sequencing project: providing services to taxonomists for standard genome sequencing and annotation.</title>
        <authorList>
            <consortium name="The Broad Institute Genomics Platform"/>
            <consortium name="The Broad Institute Genome Sequencing Center for Infectious Disease"/>
            <person name="Wu L."/>
            <person name="Ma J."/>
        </authorList>
    </citation>
    <scope>NUCLEOTIDE SEQUENCE [LARGE SCALE GENOMIC DNA]</scope>
    <source>
        <strain evidence="3">CGMCC 4.1434</strain>
    </source>
</reference>
<name>A0ABW0TIZ1_9BACL</name>
<evidence type="ECO:0000313" key="2">
    <source>
        <dbReference type="EMBL" id="MFC5589375.1"/>
    </source>
</evidence>
<dbReference type="Proteomes" id="UP001596109">
    <property type="component" value="Unassembled WGS sequence"/>
</dbReference>
<accession>A0ABW0TIZ1</accession>
<dbReference type="EMBL" id="JBHSNO010000005">
    <property type="protein sequence ID" value="MFC5589375.1"/>
    <property type="molecule type" value="Genomic_DNA"/>
</dbReference>
<sequence>MRKDDRFDFQEKIGQIKEDFGFDFVGVALVQSAERRFELRWTYAIGNRSDRYRRIILQSGKGVAGYVFKSGKPFLVDNTEKVLGNRDLFNYPIIDVEGLKSFGAIPLYQSNRVQGVLLVGYRSVGELSVEAFAEFRRVIGAQIGPYSSGEWIES</sequence>
<dbReference type="Gene3D" id="3.30.450.40">
    <property type="match status" value="1"/>
</dbReference>
<feature type="domain" description="GAF" evidence="1">
    <location>
        <begin position="18"/>
        <end position="143"/>
    </location>
</feature>